<dbReference type="RefSeq" id="WP_083363262.1">
    <property type="nucleotide sequence ID" value="NZ_LT629742.1"/>
</dbReference>
<evidence type="ECO:0000313" key="2">
    <source>
        <dbReference type="Proteomes" id="UP000181956"/>
    </source>
</evidence>
<dbReference type="STRING" id="412690.SAMN04489834_1236"/>
<dbReference type="EMBL" id="LT629742">
    <property type="protein sequence ID" value="SDS30528.1"/>
    <property type="molecule type" value="Genomic_DNA"/>
</dbReference>
<dbReference type="Gene3D" id="3.40.50.300">
    <property type="entry name" value="P-loop containing nucleotide triphosphate hydrolases"/>
    <property type="match status" value="1"/>
</dbReference>
<reference evidence="2" key="1">
    <citation type="submission" date="2016-10" db="EMBL/GenBank/DDBJ databases">
        <authorList>
            <person name="Varghese N."/>
            <person name="Submissions S."/>
        </authorList>
    </citation>
    <scope>NUCLEOTIDE SEQUENCE [LARGE SCALE GENOMIC DNA]</scope>
    <source>
        <strain evidence="2">DSM 21772</strain>
    </source>
</reference>
<dbReference type="InterPro" id="IPR027417">
    <property type="entry name" value="P-loop_NTPase"/>
</dbReference>
<name>A0A1H1R441_9MICO</name>
<dbReference type="OrthoDB" id="3217709at2"/>
<dbReference type="AlphaFoldDB" id="A0A1H1R441"/>
<sequence length="416" mass="43518">MATLALALDARTEDRLLADILEHGHRIAARLGTAREVVAALDAPATGSIDVVLVSATAQTLGAELLAACDRRGIRLIALASDAAERAHAARIGLHEVLAADAPWAEIEAQLGAGDPSLPEPRPAQPAVRRGGTVIVVWGPAGAPGRTTVAVNIAAEIAALGRSVVLADADSYGGSVAPVLGLLDESPGFAAACRLGGGGGLNRAELERVAERYPAPPGALWVLTGIGRAERWPELGAEKVAATIEACRDWLEYTVVDIGFCLERDEEIASDLFAPRRNAAAVAALAAADHVVAVGLADPVGMSRFLRGFAALPEYAPMASLSVVINRVRASAIGLDPHGQVRQTLRRFGGIEQATLLPHELNALDTAVLEGRTLRDAAPRSAVLAGIRRLVTEELVPGAGQPQRRRMRRRRCGTAR</sequence>
<proteinExistence type="predicted"/>
<keyword evidence="2" id="KW-1185">Reference proteome</keyword>
<gene>
    <name evidence="1" type="ORF">SAMN04489834_1236</name>
</gene>
<organism evidence="1 2">
    <name type="scientific">Microterricola viridarii</name>
    <dbReference type="NCBI Taxonomy" id="412690"/>
    <lineage>
        <taxon>Bacteria</taxon>
        <taxon>Bacillati</taxon>
        <taxon>Actinomycetota</taxon>
        <taxon>Actinomycetes</taxon>
        <taxon>Micrococcales</taxon>
        <taxon>Microbacteriaceae</taxon>
        <taxon>Microterricola</taxon>
    </lineage>
</organism>
<dbReference type="SUPFAM" id="SSF52540">
    <property type="entry name" value="P-loop containing nucleoside triphosphate hydrolases"/>
    <property type="match status" value="1"/>
</dbReference>
<dbReference type="Proteomes" id="UP000181956">
    <property type="component" value="Chromosome I"/>
</dbReference>
<accession>A0A1H1R441</accession>
<protein>
    <recommendedName>
        <fullName evidence="3">MinD-like ATPase involved in chromosome partitioning or flagellar assembly</fullName>
    </recommendedName>
</protein>
<evidence type="ECO:0008006" key="3">
    <source>
        <dbReference type="Google" id="ProtNLM"/>
    </source>
</evidence>
<evidence type="ECO:0000313" key="1">
    <source>
        <dbReference type="EMBL" id="SDS30528.1"/>
    </source>
</evidence>